<dbReference type="PROSITE" id="PS50157">
    <property type="entry name" value="ZINC_FINGER_C2H2_2"/>
    <property type="match status" value="1"/>
</dbReference>
<sequence>MYHHSQPSSAAAPGAVLRLFLPPTYSSWASLPMNPLEGLPGAPSPREVSNLRGEAPQKEDFLFYCDPCQKGFHTQIRYQEHLKDHIYCTVAGCGFTCRKSKQWKMELHVETLHNRPDAPQLQDVDAYLRQRKHRFPTSDAVQSKVEELFYKASRGEVLPDERRRWMRQHGVMIKRKRMRDESSYVSSNADKLESSSVPQLAIAETREGPDQNQNTRVVYLESQPASTTAATSSAAAVVSAPPARKPRLVPEGPDGRLSKSQKVQLIREKYRESQVVPKFYVCNRCGEKGVHWVAECPMLHDERFERHNEWGEDHRPKRPDVSPVEVQEDTVATVPSVDDAGETGSGEVLDEDTLTLTAAGEDNVNASADDVDDDVVPQEKDARDFSAAVNEKREFLKVIHPVAARRLRGIGASGNNSSRRSNTVNHEPQESLFNRLTADEGINDKGLVLQALRFFVARDFFNDQ</sequence>
<organism evidence="7 8">
    <name type="scientific">Bodo saltans</name>
    <name type="common">Flagellated protozoan</name>
    <dbReference type="NCBI Taxonomy" id="75058"/>
    <lineage>
        <taxon>Eukaryota</taxon>
        <taxon>Discoba</taxon>
        <taxon>Euglenozoa</taxon>
        <taxon>Kinetoplastea</taxon>
        <taxon>Metakinetoplastina</taxon>
        <taxon>Eubodonida</taxon>
        <taxon>Bodonidae</taxon>
        <taxon>Bodo</taxon>
    </lineage>
</organism>
<dbReference type="AlphaFoldDB" id="A0A0S4JFB4"/>
<dbReference type="EMBL" id="CYKH01001667">
    <property type="protein sequence ID" value="CUG88660.1"/>
    <property type="molecule type" value="Genomic_DNA"/>
</dbReference>
<dbReference type="InterPro" id="IPR025829">
    <property type="entry name" value="Zn_knuckle_CX2CX3GHX4C"/>
</dbReference>
<evidence type="ECO:0000256" key="5">
    <source>
        <dbReference type="SAM" id="MobiDB-lite"/>
    </source>
</evidence>
<evidence type="ECO:0000256" key="2">
    <source>
        <dbReference type="ARBA" id="ARBA00022771"/>
    </source>
</evidence>
<evidence type="ECO:0000256" key="4">
    <source>
        <dbReference type="PROSITE-ProRule" id="PRU00042"/>
    </source>
</evidence>
<dbReference type="Pfam" id="PF13696">
    <property type="entry name" value="zf-CCHC_2"/>
    <property type="match status" value="1"/>
</dbReference>
<evidence type="ECO:0000313" key="8">
    <source>
        <dbReference type="Proteomes" id="UP000051952"/>
    </source>
</evidence>
<dbReference type="Gene3D" id="4.10.60.10">
    <property type="entry name" value="Zinc finger, CCHC-type"/>
    <property type="match status" value="1"/>
</dbReference>
<dbReference type="OrthoDB" id="273070at2759"/>
<keyword evidence="2 4" id="KW-0863">Zinc-finger</keyword>
<dbReference type="PANTHER" id="PTHR13309">
    <property type="entry name" value="NUCLEAR FRAGILE X MENTAL RETARDATION PROTEIN INTERACTING PROTEIN 1"/>
    <property type="match status" value="1"/>
</dbReference>
<dbReference type="Proteomes" id="UP000051952">
    <property type="component" value="Unassembled WGS sequence"/>
</dbReference>
<feature type="domain" description="C2H2-type" evidence="6">
    <location>
        <begin position="63"/>
        <end position="85"/>
    </location>
</feature>
<proteinExistence type="predicted"/>
<dbReference type="VEuPathDB" id="TriTrypDB:BSAL_16650"/>
<reference evidence="8" key="1">
    <citation type="submission" date="2015-09" db="EMBL/GenBank/DDBJ databases">
        <authorList>
            <consortium name="Pathogen Informatics"/>
        </authorList>
    </citation>
    <scope>NUCLEOTIDE SEQUENCE [LARGE SCALE GENOMIC DNA]</scope>
    <source>
        <strain evidence="8">Lake Konstanz</strain>
    </source>
</reference>
<feature type="compositionally biased region" description="Polar residues" evidence="5">
    <location>
        <begin position="423"/>
        <end position="432"/>
    </location>
</feature>
<keyword evidence="8" id="KW-1185">Reference proteome</keyword>
<feature type="compositionally biased region" description="Low complexity" evidence="5">
    <location>
        <begin position="229"/>
        <end position="242"/>
    </location>
</feature>
<dbReference type="InterPro" id="IPR039136">
    <property type="entry name" value="NUFIP1-like"/>
</dbReference>
<feature type="region of interest" description="Disordered" evidence="5">
    <location>
        <begin position="229"/>
        <end position="262"/>
    </location>
</feature>
<dbReference type="GO" id="GO:0008270">
    <property type="term" value="F:zinc ion binding"/>
    <property type="evidence" value="ECO:0007669"/>
    <property type="project" value="UniProtKB-KW"/>
</dbReference>
<evidence type="ECO:0000256" key="3">
    <source>
        <dbReference type="ARBA" id="ARBA00022833"/>
    </source>
</evidence>
<evidence type="ECO:0000313" key="7">
    <source>
        <dbReference type="EMBL" id="CUG88660.1"/>
    </source>
</evidence>
<protein>
    <recommendedName>
        <fullName evidence="6">C2H2-type domain-containing protein</fullName>
    </recommendedName>
</protein>
<dbReference type="GO" id="GO:0003723">
    <property type="term" value="F:RNA binding"/>
    <property type="evidence" value="ECO:0007669"/>
    <property type="project" value="InterPro"/>
</dbReference>
<dbReference type="PANTHER" id="PTHR13309:SF0">
    <property type="entry name" value="FMR1-INTERACTING PROTEIN NUFIP1"/>
    <property type="match status" value="1"/>
</dbReference>
<dbReference type="GO" id="GO:0000492">
    <property type="term" value="P:box C/D snoRNP assembly"/>
    <property type="evidence" value="ECO:0007669"/>
    <property type="project" value="TreeGrafter"/>
</dbReference>
<dbReference type="InterPro" id="IPR013087">
    <property type="entry name" value="Znf_C2H2_type"/>
</dbReference>
<keyword evidence="3" id="KW-0862">Zinc</keyword>
<gene>
    <name evidence="7" type="ORF">BSAL_16650</name>
</gene>
<keyword evidence="1" id="KW-0479">Metal-binding</keyword>
<dbReference type="GO" id="GO:0005634">
    <property type="term" value="C:nucleus"/>
    <property type="evidence" value="ECO:0007669"/>
    <property type="project" value="TreeGrafter"/>
</dbReference>
<feature type="compositionally biased region" description="Low complexity" evidence="5">
    <location>
        <begin position="410"/>
        <end position="422"/>
    </location>
</feature>
<dbReference type="PROSITE" id="PS00028">
    <property type="entry name" value="ZINC_FINGER_C2H2_1"/>
    <property type="match status" value="1"/>
</dbReference>
<evidence type="ECO:0000259" key="6">
    <source>
        <dbReference type="PROSITE" id="PS50157"/>
    </source>
</evidence>
<evidence type="ECO:0000256" key="1">
    <source>
        <dbReference type="ARBA" id="ARBA00022723"/>
    </source>
</evidence>
<feature type="region of interest" description="Disordered" evidence="5">
    <location>
        <begin position="331"/>
        <end position="350"/>
    </location>
</feature>
<accession>A0A0S4JFB4</accession>
<dbReference type="OMA" id="CQREFAT"/>
<feature type="region of interest" description="Disordered" evidence="5">
    <location>
        <begin position="410"/>
        <end position="432"/>
    </location>
</feature>
<name>A0A0S4JFB4_BODSA</name>